<evidence type="ECO:0008006" key="3">
    <source>
        <dbReference type="Google" id="ProtNLM"/>
    </source>
</evidence>
<dbReference type="SUPFAM" id="SSF56219">
    <property type="entry name" value="DNase I-like"/>
    <property type="match status" value="1"/>
</dbReference>
<gene>
    <name evidence="1" type="ORF">FDENT_2311</name>
</gene>
<keyword evidence="2" id="KW-1185">Reference proteome</keyword>
<evidence type="ECO:0000313" key="2">
    <source>
        <dbReference type="Proteomes" id="UP000562682"/>
    </source>
</evidence>
<sequence length="163" mass="18287">MYYDINIRSCNGQQKTKRLLKALHEKVKEDEGPPHKAFTLSRGFFCVHKSIPLDAWRVEFHKDANKGFAATLYLRTTLGEISIHNVHNPNTDEEKITIDPLVRQARASDLRLMVGDFNLHHILWAGALLNSDRTCPKAKALVEGMAGAGMKLLTESGLMPADH</sequence>
<dbReference type="Gene3D" id="3.60.10.10">
    <property type="entry name" value="Endonuclease/exonuclease/phosphatase"/>
    <property type="match status" value="1"/>
</dbReference>
<organism evidence="1 2">
    <name type="scientific">Fusarium denticulatum</name>
    <dbReference type="NCBI Taxonomy" id="48507"/>
    <lineage>
        <taxon>Eukaryota</taxon>
        <taxon>Fungi</taxon>
        <taxon>Dikarya</taxon>
        <taxon>Ascomycota</taxon>
        <taxon>Pezizomycotina</taxon>
        <taxon>Sordariomycetes</taxon>
        <taxon>Hypocreomycetidae</taxon>
        <taxon>Hypocreales</taxon>
        <taxon>Nectriaceae</taxon>
        <taxon>Fusarium</taxon>
        <taxon>Fusarium fujikuroi species complex</taxon>
    </lineage>
</organism>
<dbReference type="Proteomes" id="UP000562682">
    <property type="component" value="Unassembled WGS sequence"/>
</dbReference>
<reference evidence="1 2" key="1">
    <citation type="submission" date="2020-05" db="EMBL/GenBank/DDBJ databases">
        <title>Identification and distribution of gene clusters putatively required for synthesis of sphingolipid metabolism inhibitors in phylogenetically diverse species of the filamentous fungus Fusarium.</title>
        <authorList>
            <person name="Kim H.-S."/>
            <person name="Busman M."/>
            <person name="Brown D.W."/>
            <person name="Divon H."/>
            <person name="Uhlig S."/>
            <person name="Proctor R.H."/>
        </authorList>
    </citation>
    <scope>NUCLEOTIDE SEQUENCE [LARGE SCALE GENOMIC DNA]</scope>
    <source>
        <strain evidence="1 2">NRRL 25311</strain>
    </source>
</reference>
<dbReference type="EMBL" id="JAAOAK010000050">
    <property type="protein sequence ID" value="KAF5693089.1"/>
    <property type="molecule type" value="Genomic_DNA"/>
</dbReference>
<accession>A0A8H6CV10</accession>
<dbReference type="InterPro" id="IPR036691">
    <property type="entry name" value="Endo/exonu/phosph_ase_sf"/>
</dbReference>
<proteinExistence type="predicted"/>
<evidence type="ECO:0000313" key="1">
    <source>
        <dbReference type="EMBL" id="KAF5693089.1"/>
    </source>
</evidence>
<name>A0A8H6CV10_9HYPO</name>
<protein>
    <recommendedName>
        <fullName evidence="3">Endonuclease/exonuclease/phosphatase domain-containing protein</fullName>
    </recommendedName>
</protein>
<comment type="caution">
    <text evidence="1">The sequence shown here is derived from an EMBL/GenBank/DDBJ whole genome shotgun (WGS) entry which is preliminary data.</text>
</comment>
<dbReference type="AlphaFoldDB" id="A0A8H6CV10"/>